<keyword evidence="3" id="KW-1185">Reference proteome</keyword>
<evidence type="ECO:0000259" key="1">
    <source>
        <dbReference type="PROSITE" id="PS50206"/>
    </source>
</evidence>
<dbReference type="AlphaFoldDB" id="A0A8H7CZT8"/>
<dbReference type="Proteomes" id="UP000620124">
    <property type="component" value="Unassembled WGS sequence"/>
</dbReference>
<reference evidence="2" key="1">
    <citation type="submission" date="2020-05" db="EMBL/GenBank/DDBJ databases">
        <title>Mycena genomes resolve the evolution of fungal bioluminescence.</title>
        <authorList>
            <person name="Tsai I.J."/>
        </authorList>
    </citation>
    <scope>NUCLEOTIDE SEQUENCE</scope>
    <source>
        <strain evidence="2">CCC161011</strain>
    </source>
</reference>
<name>A0A8H7CZT8_9AGAR</name>
<dbReference type="InterPro" id="IPR020843">
    <property type="entry name" value="ER"/>
</dbReference>
<evidence type="ECO:0000313" key="2">
    <source>
        <dbReference type="EMBL" id="KAF7356305.1"/>
    </source>
</evidence>
<dbReference type="InterPro" id="IPR013154">
    <property type="entry name" value="ADH-like_N"/>
</dbReference>
<sequence length="365" mass="38378">MAATHTAIAALAKGRFDAIQVERAKPGAGEVLVKIAYASMIAFDTYITDVGFVVVDYPVILGFNGAGTVAEIGAGVTSLAVGDRVTGFQPYGQGRKDGPKGTMQEFVVMSAFTCAKVPDSIALDAAATVPDNFITSFYSLFDQLALPIPTSFPAPSPPPNHDTPILVYGAGSTTGQYALQLLHAAGYTNVIATASAKHHALLRTLGATHVFDYASPTLAADIARAVGGDGKIALALDAITAEGTIARIAEVLSPQGTVALLLPIKAGDKVAVGEAPMYWEIPADQNPLPASTTVKYVRTFTYAQNEYLKNNLMPKILPDLLASGLIQPNRVRLLDQGTFKERVGTGLDLLRNNKISGEKVIVKVP</sequence>
<dbReference type="InterPro" id="IPR011032">
    <property type="entry name" value="GroES-like_sf"/>
</dbReference>
<accession>A0A8H7CZT8</accession>
<dbReference type="OrthoDB" id="9992527at2759"/>
<feature type="domain" description="Rhodanese" evidence="1">
    <location>
        <begin position="159"/>
        <end position="190"/>
    </location>
</feature>
<gene>
    <name evidence="2" type="ORF">MVEN_00962500</name>
</gene>
<dbReference type="InterPro" id="IPR001763">
    <property type="entry name" value="Rhodanese-like_dom"/>
</dbReference>
<dbReference type="SUPFAM" id="SSF50129">
    <property type="entry name" value="GroES-like"/>
    <property type="match status" value="1"/>
</dbReference>
<comment type="caution">
    <text evidence="2">The sequence shown here is derived from an EMBL/GenBank/DDBJ whole genome shotgun (WGS) entry which is preliminary data.</text>
</comment>
<dbReference type="SUPFAM" id="SSF51735">
    <property type="entry name" value="NAD(P)-binding Rossmann-fold domains"/>
    <property type="match status" value="1"/>
</dbReference>
<protein>
    <submittedName>
        <fullName evidence="2">PKS-ER domain-containing protein</fullName>
    </submittedName>
</protein>
<dbReference type="InterPro" id="IPR013149">
    <property type="entry name" value="ADH-like_C"/>
</dbReference>
<dbReference type="InterPro" id="IPR047122">
    <property type="entry name" value="Trans-enoyl_RdTase-like"/>
</dbReference>
<dbReference type="CDD" id="cd08249">
    <property type="entry name" value="enoyl_reductase_like"/>
    <property type="match status" value="1"/>
</dbReference>
<dbReference type="SMART" id="SM00829">
    <property type="entry name" value="PKS_ER"/>
    <property type="match status" value="1"/>
</dbReference>
<dbReference type="Pfam" id="PF00107">
    <property type="entry name" value="ADH_zinc_N"/>
    <property type="match status" value="1"/>
</dbReference>
<dbReference type="Gene3D" id="3.40.50.720">
    <property type="entry name" value="NAD(P)-binding Rossmann-like Domain"/>
    <property type="match status" value="1"/>
</dbReference>
<dbReference type="InterPro" id="IPR036291">
    <property type="entry name" value="NAD(P)-bd_dom_sf"/>
</dbReference>
<dbReference type="PANTHER" id="PTHR45348:SF3">
    <property type="entry name" value="ENOYL REDUCTASE (ER) DOMAIN-CONTAINING PROTEIN"/>
    <property type="match status" value="1"/>
</dbReference>
<organism evidence="2 3">
    <name type="scientific">Mycena venus</name>
    <dbReference type="NCBI Taxonomy" id="2733690"/>
    <lineage>
        <taxon>Eukaryota</taxon>
        <taxon>Fungi</taxon>
        <taxon>Dikarya</taxon>
        <taxon>Basidiomycota</taxon>
        <taxon>Agaricomycotina</taxon>
        <taxon>Agaricomycetes</taxon>
        <taxon>Agaricomycetidae</taxon>
        <taxon>Agaricales</taxon>
        <taxon>Marasmiineae</taxon>
        <taxon>Mycenaceae</taxon>
        <taxon>Mycena</taxon>
    </lineage>
</organism>
<dbReference type="Gene3D" id="3.90.180.10">
    <property type="entry name" value="Medium-chain alcohol dehydrogenases, catalytic domain"/>
    <property type="match status" value="1"/>
</dbReference>
<dbReference type="Pfam" id="PF08240">
    <property type="entry name" value="ADH_N"/>
    <property type="match status" value="1"/>
</dbReference>
<dbReference type="PANTHER" id="PTHR45348">
    <property type="entry name" value="HYPOTHETICAL OXIDOREDUCTASE (EUROFUNG)"/>
    <property type="match status" value="1"/>
</dbReference>
<dbReference type="PROSITE" id="PS50206">
    <property type="entry name" value="RHODANESE_3"/>
    <property type="match status" value="1"/>
</dbReference>
<dbReference type="EMBL" id="JACAZI010000007">
    <property type="protein sequence ID" value="KAF7356305.1"/>
    <property type="molecule type" value="Genomic_DNA"/>
</dbReference>
<evidence type="ECO:0000313" key="3">
    <source>
        <dbReference type="Proteomes" id="UP000620124"/>
    </source>
</evidence>
<proteinExistence type="predicted"/>
<dbReference type="GO" id="GO:0016651">
    <property type="term" value="F:oxidoreductase activity, acting on NAD(P)H"/>
    <property type="evidence" value="ECO:0007669"/>
    <property type="project" value="InterPro"/>
</dbReference>